<evidence type="ECO:0000313" key="3">
    <source>
        <dbReference type="EMBL" id="PWR14128.1"/>
    </source>
</evidence>
<dbReference type="EMBL" id="QGKS01000245">
    <property type="protein sequence ID" value="PWR14128.1"/>
    <property type="molecule type" value="Genomic_DNA"/>
</dbReference>
<dbReference type="Gene3D" id="2.60.40.290">
    <property type="match status" value="1"/>
</dbReference>
<evidence type="ECO:0000256" key="2">
    <source>
        <dbReference type="SAM" id="Phobius"/>
    </source>
</evidence>
<name>A0A317DHA7_9ACTN</name>
<keyword evidence="2" id="KW-1133">Transmembrane helix</keyword>
<dbReference type="SUPFAM" id="SSF49384">
    <property type="entry name" value="Carbohydrate-binding domain"/>
    <property type="match status" value="1"/>
</dbReference>
<dbReference type="Proteomes" id="UP000246050">
    <property type="component" value="Unassembled WGS sequence"/>
</dbReference>
<feature type="region of interest" description="Disordered" evidence="1">
    <location>
        <begin position="85"/>
        <end position="115"/>
    </location>
</feature>
<dbReference type="OrthoDB" id="3405376at2"/>
<comment type="caution">
    <text evidence="3">The sequence shown here is derived from an EMBL/GenBank/DDBJ whole genome shotgun (WGS) entry which is preliminary data.</text>
</comment>
<accession>A0A317DHA7</accession>
<protein>
    <recommendedName>
        <fullName evidence="5">CBM2 domain-containing protein</fullName>
    </recommendedName>
</protein>
<dbReference type="InterPro" id="IPR008965">
    <property type="entry name" value="CBM2/CBM3_carb-bd_dom_sf"/>
</dbReference>
<evidence type="ECO:0000256" key="1">
    <source>
        <dbReference type="SAM" id="MobiDB-lite"/>
    </source>
</evidence>
<dbReference type="GO" id="GO:0030247">
    <property type="term" value="F:polysaccharide binding"/>
    <property type="evidence" value="ECO:0007669"/>
    <property type="project" value="InterPro"/>
</dbReference>
<dbReference type="InterPro" id="IPR012291">
    <property type="entry name" value="CBM2_carb-bd_dom_sf"/>
</dbReference>
<evidence type="ECO:0008006" key="5">
    <source>
        <dbReference type="Google" id="ProtNLM"/>
    </source>
</evidence>
<dbReference type="RefSeq" id="WP_109802662.1">
    <property type="nucleotide sequence ID" value="NZ_QGKS01000245.1"/>
</dbReference>
<evidence type="ECO:0000313" key="4">
    <source>
        <dbReference type="Proteomes" id="UP000246050"/>
    </source>
</evidence>
<keyword evidence="2" id="KW-0812">Transmembrane</keyword>
<keyword evidence="2" id="KW-0472">Membrane</keyword>
<gene>
    <name evidence="3" type="ORF">DKT69_17800</name>
</gene>
<organism evidence="3 4">
    <name type="scientific">Micromonospora sicca</name>
    <dbReference type="NCBI Taxonomy" id="2202420"/>
    <lineage>
        <taxon>Bacteria</taxon>
        <taxon>Bacillati</taxon>
        <taxon>Actinomycetota</taxon>
        <taxon>Actinomycetes</taxon>
        <taxon>Micromonosporales</taxon>
        <taxon>Micromonosporaceae</taxon>
        <taxon>Micromonospora</taxon>
    </lineage>
</organism>
<dbReference type="AlphaFoldDB" id="A0A317DHA7"/>
<reference evidence="3 4" key="1">
    <citation type="submission" date="2018-05" db="EMBL/GenBank/DDBJ databases">
        <title>Micromonosporas from Atacama Desert.</title>
        <authorList>
            <person name="Carro L."/>
            <person name="Golinska P."/>
            <person name="Klenk H.-P."/>
            <person name="Goodfellow M."/>
        </authorList>
    </citation>
    <scope>NUCLEOTIDE SEQUENCE [LARGE SCALE GENOMIC DNA]</scope>
    <source>
        <strain evidence="3 4">4G51</strain>
    </source>
</reference>
<feature type="transmembrane region" description="Helical" evidence="2">
    <location>
        <begin position="20"/>
        <end position="42"/>
    </location>
</feature>
<proteinExistence type="predicted"/>
<dbReference type="GO" id="GO:0004553">
    <property type="term" value="F:hydrolase activity, hydrolyzing O-glycosyl compounds"/>
    <property type="evidence" value="ECO:0007669"/>
    <property type="project" value="InterPro"/>
</dbReference>
<sequence>MGIRRDERSGSSSVPRVLTSLPWVVVLLGVSLLTVLLLVALLSLRGPERQSAAPAPAPPIYLPTVAETTTSPAPTDAPLIAVDTTASPTVSASSTPSRRASSARPSASASAPATAAAPRTGALAARYQATASGRDYFEARLTVSNGSARGQDWRVELLFTGNVKGIQASSGSGLSVTSQGNGWFVLRGTDPLGAGQSAVVQMRFSRTGSGDRPGQCTVNGNACTIG</sequence>